<keyword evidence="3" id="KW-1185">Reference proteome</keyword>
<evidence type="ECO:0000313" key="3">
    <source>
        <dbReference type="Proteomes" id="UP000615760"/>
    </source>
</evidence>
<protein>
    <submittedName>
        <fullName evidence="2">Glycosyl transferase</fullName>
    </submittedName>
</protein>
<proteinExistence type="predicted"/>
<dbReference type="CDD" id="cd03820">
    <property type="entry name" value="GT4_AmsD-like"/>
    <property type="match status" value="1"/>
</dbReference>
<feature type="domain" description="Glycosyl transferase family 1" evidence="1">
    <location>
        <begin position="183"/>
        <end position="343"/>
    </location>
</feature>
<dbReference type="PANTHER" id="PTHR12526:SF630">
    <property type="entry name" value="GLYCOSYLTRANSFERASE"/>
    <property type="match status" value="1"/>
</dbReference>
<evidence type="ECO:0000313" key="2">
    <source>
        <dbReference type="EMBL" id="GGB86515.1"/>
    </source>
</evidence>
<dbReference type="InterPro" id="IPR001296">
    <property type="entry name" value="Glyco_trans_1"/>
</dbReference>
<keyword evidence="2" id="KW-0808">Transferase</keyword>
<reference evidence="3" key="1">
    <citation type="journal article" date="2019" name="Int. J. Syst. Evol. Microbiol.">
        <title>The Global Catalogue of Microorganisms (GCM) 10K type strain sequencing project: providing services to taxonomists for standard genome sequencing and annotation.</title>
        <authorList>
            <consortium name="The Broad Institute Genomics Platform"/>
            <consortium name="The Broad Institute Genome Sequencing Center for Infectious Disease"/>
            <person name="Wu L."/>
            <person name="Ma J."/>
        </authorList>
    </citation>
    <scope>NUCLEOTIDE SEQUENCE [LARGE SCALE GENOMIC DNA]</scope>
    <source>
        <strain evidence="3">CGMCC 1.15461</strain>
    </source>
</reference>
<name>A0ABQ1K785_9FLAO</name>
<dbReference type="Proteomes" id="UP000615760">
    <property type="component" value="Unassembled WGS sequence"/>
</dbReference>
<sequence>MNVVYITNKVAGAGGIQRVLSVKANYLVKELDYKITIIVTNAKPEEKLHYDFDPKIKIIEIAPDKKKGLFTYFKSYKKYIKSVLHTLQPDVVVMCDNGLKSYLLPYITGKKYPLVYELHVSLHIELQSINSFKKFFNKNILQPFLLKVLSKYDKIIVLTTAALTELKIENTEVIPNPLWLKIKEEAELKNKIAVAIGRHVYEKGYDRLFKAWKNILKKCPDWQLYIYGSFNPEYDVRQMAKETEVSNITFYKPTKNIQSVYQNASLCLLTSRYEGFGMVLLEAAACGVPSVAFDCPVGTKDIINNGESGYLIEDGNIEAFAEATITLMQNNKLRGEMGRKAKEKSEEYALEPIMKKWDGLLKSLKRTDIA</sequence>
<dbReference type="SUPFAM" id="SSF53756">
    <property type="entry name" value="UDP-Glycosyltransferase/glycogen phosphorylase"/>
    <property type="match status" value="1"/>
</dbReference>
<comment type="caution">
    <text evidence="2">The sequence shown here is derived from an EMBL/GenBank/DDBJ whole genome shotgun (WGS) entry which is preliminary data.</text>
</comment>
<dbReference type="PANTHER" id="PTHR12526">
    <property type="entry name" value="GLYCOSYLTRANSFERASE"/>
    <property type="match status" value="1"/>
</dbReference>
<gene>
    <name evidence="2" type="ORF">GCM10007424_28240</name>
</gene>
<dbReference type="EMBL" id="BMJE01000009">
    <property type="protein sequence ID" value="GGB86515.1"/>
    <property type="molecule type" value="Genomic_DNA"/>
</dbReference>
<dbReference type="RefSeq" id="WP_188621971.1">
    <property type="nucleotide sequence ID" value="NZ_BMJE01000009.1"/>
</dbReference>
<accession>A0ABQ1K785</accession>
<evidence type="ECO:0000259" key="1">
    <source>
        <dbReference type="Pfam" id="PF00534"/>
    </source>
</evidence>
<dbReference type="GO" id="GO:0016740">
    <property type="term" value="F:transferase activity"/>
    <property type="evidence" value="ECO:0007669"/>
    <property type="project" value="UniProtKB-KW"/>
</dbReference>
<organism evidence="2 3">
    <name type="scientific">Flavobacterium suaedae</name>
    <dbReference type="NCBI Taxonomy" id="1767027"/>
    <lineage>
        <taxon>Bacteria</taxon>
        <taxon>Pseudomonadati</taxon>
        <taxon>Bacteroidota</taxon>
        <taxon>Flavobacteriia</taxon>
        <taxon>Flavobacteriales</taxon>
        <taxon>Flavobacteriaceae</taxon>
        <taxon>Flavobacterium</taxon>
    </lineage>
</organism>
<dbReference type="Gene3D" id="3.40.50.2000">
    <property type="entry name" value="Glycogen Phosphorylase B"/>
    <property type="match status" value="2"/>
</dbReference>
<dbReference type="Pfam" id="PF00534">
    <property type="entry name" value="Glycos_transf_1"/>
    <property type="match status" value="1"/>
</dbReference>